<evidence type="ECO:0000256" key="2">
    <source>
        <dbReference type="ARBA" id="ARBA00022691"/>
    </source>
</evidence>
<keyword evidence="1" id="KW-0489">Methyltransferase</keyword>
<dbReference type="PANTHER" id="PTHR47739">
    <property type="entry name" value="TRNA1(VAL) (ADENINE(37)-N6)-METHYLTRANSFERASE"/>
    <property type="match status" value="1"/>
</dbReference>
<evidence type="ECO:0000313" key="4">
    <source>
        <dbReference type="EMBL" id="NIJ56459.1"/>
    </source>
</evidence>
<dbReference type="RefSeq" id="WP_343042477.1">
    <property type="nucleotide sequence ID" value="NZ_JAASQI010000001.1"/>
</dbReference>
<feature type="domain" description="Methyltransferase small" evidence="3">
    <location>
        <begin position="41"/>
        <end position="142"/>
    </location>
</feature>
<keyword evidence="5" id="KW-1185">Reference proteome</keyword>
<keyword evidence="1" id="KW-0808">Transferase</keyword>
<organism evidence="4 5">
    <name type="scientific">Pseudochelatococcus lubricantis</name>
    <dbReference type="NCBI Taxonomy" id="1538102"/>
    <lineage>
        <taxon>Bacteria</taxon>
        <taxon>Pseudomonadati</taxon>
        <taxon>Pseudomonadota</taxon>
        <taxon>Alphaproteobacteria</taxon>
        <taxon>Hyphomicrobiales</taxon>
        <taxon>Chelatococcaceae</taxon>
        <taxon>Pseudochelatococcus</taxon>
    </lineage>
</organism>
<evidence type="ECO:0000256" key="1">
    <source>
        <dbReference type="ARBA" id="ARBA00022603"/>
    </source>
</evidence>
<name>A0ABX0UW18_9HYPH</name>
<reference evidence="4 5" key="1">
    <citation type="submission" date="2020-03" db="EMBL/GenBank/DDBJ databases">
        <title>Genomic Encyclopedia of Type Strains, Phase IV (KMG-IV): sequencing the most valuable type-strain genomes for metagenomic binning, comparative biology and taxonomic classification.</title>
        <authorList>
            <person name="Goeker M."/>
        </authorList>
    </citation>
    <scope>NUCLEOTIDE SEQUENCE [LARGE SCALE GENOMIC DNA]</scope>
    <source>
        <strain evidence="4 5">DSM 103870</strain>
    </source>
</reference>
<dbReference type="InterPro" id="IPR002052">
    <property type="entry name" value="DNA_methylase_N6_adenine_CS"/>
</dbReference>
<dbReference type="CDD" id="cd02440">
    <property type="entry name" value="AdoMet_MTases"/>
    <property type="match status" value="1"/>
</dbReference>
<accession>A0ABX0UW18</accession>
<evidence type="ECO:0000313" key="5">
    <source>
        <dbReference type="Proteomes" id="UP001429580"/>
    </source>
</evidence>
<dbReference type="EMBL" id="JAASQI010000001">
    <property type="protein sequence ID" value="NIJ56459.1"/>
    <property type="molecule type" value="Genomic_DNA"/>
</dbReference>
<keyword evidence="2" id="KW-0949">S-adenosyl-L-methionine</keyword>
<dbReference type="PANTHER" id="PTHR47739:SF1">
    <property type="entry name" value="TRNA1(VAL) (ADENINE(37)-N6)-METHYLTRANSFERASE"/>
    <property type="match status" value="1"/>
</dbReference>
<comment type="caution">
    <text evidence="4">The sequence shown here is derived from an EMBL/GenBank/DDBJ whole genome shotgun (WGS) entry which is preliminary data.</text>
</comment>
<dbReference type="Proteomes" id="UP001429580">
    <property type="component" value="Unassembled WGS sequence"/>
</dbReference>
<dbReference type="InterPro" id="IPR050210">
    <property type="entry name" value="tRNA_Adenine-N(6)_MTase"/>
</dbReference>
<dbReference type="Pfam" id="PF05175">
    <property type="entry name" value="MTS"/>
    <property type="match status" value="1"/>
</dbReference>
<dbReference type="Gene3D" id="3.40.50.150">
    <property type="entry name" value="Vaccinia Virus protein VP39"/>
    <property type="match status" value="1"/>
</dbReference>
<dbReference type="PROSITE" id="PS00092">
    <property type="entry name" value="N6_MTASE"/>
    <property type="match status" value="1"/>
</dbReference>
<dbReference type="InterPro" id="IPR029063">
    <property type="entry name" value="SAM-dependent_MTases_sf"/>
</dbReference>
<protein>
    <submittedName>
        <fullName evidence="4">tRNA1(Val) A37 N6-methylase TrmN6</fullName>
    </submittedName>
</protein>
<gene>
    <name evidence="4" type="ORF">FHS82_000272</name>
</gene>
<evidence type="ECO:0000259" key="3">
    <source>
        <dbReference type="Pfam" id="PF05175"/>
    </source>
</evidence>
<dbReference type="InterPro" id="IPR007848">
    <property type="entry name" value="Small_mtfrase_dom"/>
</dbReference>
<dbReference type="SUPFAM" id="SSF53335">
    <property type="entry name" value="S-adenosyl-L-methionine-dependent methyltransferases"/>
    <property type="match status" value="1"/>
</dbReference>
<proteinExistence type="predicted"/>
<sequence length="261" mass="27365">MTDGDVTMADDRADVVEDRLFAERLRLLQPRRGHRAGTDAVLLAAAVPADFDGHIADLGAGVGTVGLAAAALNPLATVTLVERDAGAAALAQRNIVLNALEERVRLAAVDLFAAAARQAAGLRETADLVLTNPPFHDENAVRRSPDAARRSAHVLEGGTLDDWLRACTDVTRPGGWIVAIHRADALQGLLAALEGRFGGITVRPVHPRADAPATRLLIAGVKGSRAPLCILPQLTLHTAQGAFTAQVQAVNRGEARVAVRA</sequence>